<evidence type="ECO:0000313" key="2">
    <source>
        <dbReference type="Proteomes" id="UP000440614"/>
    </source>
</evidence>
<dbReference type="Proteomes" id="UP000440614">
    <property type="component" value="Unassembled WGS sequence"/>
</dbReference>
<sequence>MTNIKNLGSEEAPKWYFVTTILVNGEELEIIPAFTDYSLKPKNFEKDKVFKAIDKSKLLPTVFCFCDAKPFYAENVPLYDYVGNKIKNLPDNAPAVMVYLDKADNVNLLGLTDEPLQAELVECDSVADAYRRVATTAYLSQCPSKDEWIGYAGIVTGDELFLNIRKFGIMYSMSGTAVQGYFGISTTVSLLQSKALAMSSSLFKEEYRTYAQAEQLMKATVQAFGVKAAKQTRYIKAINYCISEYDFNTVCNVLNSIEATEKLRIEAAKCEDKISCIQRLIIERVIKMRNAQQQ</sequence>
<evidence type="ECO:0000313" key="1">
    <source>
        <dbReference type="EMBL" id="KAB4305306.1"/>
    </source>
</evidence>
<dbReference type="AlphaFoldDB" id="A0A6I0M1E7"/>
<comment type="caution">
    <text evidence="1">The sequence shown here is derived from an EMBL/GenBank/DDBJ whole genome shotgun (WGS) entry which is preliminary data.</text>
</comment>
<organism evidence="1 2">
    <name type="scientific">Bacteroides thetaiotaomicron</name>
    <dbReference type="NCBI Taxonomy" id="818"/>
    <lineage>
        <taxon>Bacteria</taxon>
        <taxon>Pseudomonadati</taxon>
        <taxon>Bacteroidota</taxon>
        <taxon>Bacteroidia</taxon>
        <taxon>Bacteroidales</taxon>
        <taxon>Bacteroidaceae</taxon>
        <taxon>Bacteroides</taxon>
    </lineage>
</organism>
<protein>
    <submittedName>
        <fullName evidence="1">Uncharacterized protein</fullName>
    </submittedName>
</protein>
<proteinExistence type="predicted"/>
<name>A0A6I0M1E7_BACT4</name>
<gene>
    <name evidence="1" type="ORF">GAO51_26290</name>
</gene>
<accession>A0A6I0M1E7</accession>
<dbReference type="RefSeq" id="WP_310505244.1">
    <property type="nucleotide sequence ID" value="NZ_JANUSI010000001.1"/>
</dbReference>
<reference evidence="1 2" key="1">
    <citation type="journal article" date="2019" name="Nat. Med.">
        <title>A library of human gut bacterial isolates paired with longitudinal multiomics data enables mechanistic microbiome research.</title>
        <authorList>
            <person name="Poyet M."/>
            <person name="Groussin M."/>
            <person name="Gibbons S.M."/>
            <person name="Avila-Pacheco J."/>
            <person name="Jiang X."/>
            <person name="Kearney S.M."/>
            <person name="Perrotta A.R."/>
            <person name="Berdy B."/>
            <person name="Zhao S."/>
            <person name="Lieberman T.D."/>
            <person name="Swanson P.K."/>
            <person name="Smith M."/>
            <person name="Roesemann S."/>
            <person name="Alexander J.E."/>
            <person name="Rich S.A."/>
            <person name="Livny J."/>
            <person name="Vlamakis H."/>
            <person name="Clish C."/>
            <person name="Bullock K."/>
            <person name="Deik A."/>
            <person name="Scott J."/>
            <person name="Pierce K.A."/>
            <person name="Xavier R.J."/>
            <person name="Alm E.J."/>
        </authorList>
    </citation>
    <scope>NUCLEOTIDE SEQUENCE [LARGE SCALE GENOMIC DNA]</scope>
    <source>
        <strain evidence="1 2">BIOML-A188</strain>
    </source>
</reference>
<dbReference type="EMBL" id="WCSY01000038">
    <property type="protein sequence ID" value="KAB4305306.1"/>
    <property type="molecule type" value="Genomic_DNA"/>
</dbReference>